<keyword evidence="7" id="KW-1133">Transmembrane helix</keyword>
<dbReference type="PRINTS" id="PR01490">
    <property type="entry name" value="RTXTOXIND"/>
</dbReference>
<dbReference type="OrthoDB" id="9810980at2"/>
<dbReference type="GO" id="GO:0005886">
    <property type="term" value="C:plasma membrane"/>
    <property type="evidence" value="ECO:0007669"/>
    <property type="project" value="UniProtKB-SubCell"/>
</dbReference>
<protein>
    <recommendedName>
        <fullName evidence="9">Membrane fusion protein (MFP) family protein</fullName>
    </recommendedName>
</protein>
<dbReference type="InterPro" id="IPR058982">
    <property type="entry name" value="Beta-barrel_AprE"/>
</dbReference>
<dbReference type="AlphaFoldDB" id="A0A238LFI7"/>
<dbReference type="RefSeq" id="WP_093992572.1">
    <property type="nucleotide sequence ID" value="NZ_FXZK01000004.1"/>
</dbReference>
<keyword evidence="4 9" id="KW-1003">Cell membrane</keyword>
<dbReference type="NCBIfam" id="TIGR01843">
    <property type="entry name" value="type_I_hlyD"/>
    <property type="match status" value="1"/>
</dbReference>
<dbReference type="GO" id="GO:0015031">
    <property type="term" value="P:protein transport"/>
    <property type="evidence" value="ECO:0007669"/>
    <property type="project" value="InterPro"/>
</dbReference>
<keyword evidence="14" id="KW-1185">Reference proteome</keyword>
<dbReference type="Proteomes" id="UP000201613">
    <property type="component" value="Unassembled WGS sequence"/>
</dbReference>
<evidence type="ECO:0000256" key="3">
    <source>
        <dbReference type="ARBA" id="ARBA00022448"/>
    </source>
</evidence>
<evidence type="ECO:0000256" key="1">
    <source>
        <dbReference type="ARBA" id="ARBA00004377"/>
    </source>
</evidence>
<evidence type="ECO:0000256" key="10">
    <source>
        <dbReference type="SAM" id="Coils"/>
    </source>
</evidence>
<evidence type="ECO:0000259" key="11">
    <source>
        <dbReference type="Pfam" id="PF25994"/>
    </source>
</evidence>
<name>A0A238LFI7_9RHOB</name>
<feature type="domain" description="AprE-like long alpha-helical hairpin" evidence="11">
    <location>
        <begin position="90"/>
        <end position="275"/>
    </location>
</feature>
<accession>A0A238LFI7</accession>
<keyword evidence="6" id="KW-0812">Transmembrane</keyword>
<evidence type="ECO:0000256" key="4">
    <source>
        <dbReference type="ARBA" id="ARBA00022475"/>
    </source>
</evidence>
<evidence type="ECO:0000256" key="7">
    <source>
        <dbReference type="ARBA" id="ARBA00022989"/>
    </source>
</evidence>
<feature type="domain" description="AprE-like beta-barrel" evidence="12">
    <location>
        <begin position="319"/>
        <end position="409"/>
    </location>
</feature>
<proteinExistence type="inferred from homology"/>
<dbReference type="InterPro" id="IPR010129">
    <property type="entry name" value="T1SS_HlyD"/>
</dbReference>
<dbReference type="InterPro" id="IPR011053">
    <property type="entry name" value="Single_hybrid_motif"/>
</dbReference>
<evidence type="ECO:0000256" key="2">
    <source>
        <dbReference type="ARBA" id="ARBA00009477"/>
    </source>
</evidence>
<reference evidence="13 14" key="1">
    <citation type="submission" date="2017-05" db="EMBL/GenBank/DDBJ databases">
        <authorList>
            <person name="Song R."/>
            <person name="Chenine A.L."/>
            <person name="Ruprecht R.M."/>
        </authorList>
    </citation>
    <scope>NUCLEOTIDE SEQUENCE [LARGE SCALE GENOMIC DNA]</scope>
    <source>
        <strain evidence="13 14">CECT 8899</strain>
    </source>
</reference>
<comment type="similarity">
    <text evidence="2 9">Belongs to the membrane fusion protein (MFP) (TC 8.A.1) family.</text>
</comment>
<keyword evidence="3 9" id="KW-0813">Transport</keyword>
<evidence type="ECO:0000256" key="6">
    <source>
        <dbReference type="ARBA" id="ARBA00022692"/>
    </source>
</evidence>
<keyword evidence="5 9" id="KW-0997">Cell inner membrane</keyword>
<dbReference type="Pfam" id="PF25994">
    <property type="entry name" value="HH_AprE"/>
    <property type="match status" value="1"/>
</dbReference>
<dbReference type="SUPFAM" id="SSF51230">
    <property type="entry name" value="Single hybrid motif"/>
    <property type="match status" value="1"/>
</dbReference>
<dbReference type="InterPro" id="IPR050739">
    <property type="entry name" value="MFP"/>
</dbReference>
<gene>
    <name evidence="13" type="primary">prsE_1</name>
    <name evidence="13" type="ORF">LOM8899_02552</name>
</gene>
<dbReference type="Gene3D" id="2.40.50.100">
    <property type="match status" value="1"/>
</dbReference>
<keyword evidence="8" id="KW-0472">Membrane</keyword>
<keyword evidence="10" id="KW-0175">Coiled coil</keyword>
<dbReference type="Pfam" id="PF26002">
    <property type="entry name" value="Beta-barrel_AprE"/>
    <property type="match status" value="1"/>
</dbReference>
<evidence type="ECO:0000259" key="12">
    <source>
        <dbReference type="Pfam" id="PF26002"/>
    </source>
</evidence>
<comment type="subcellular location">
    <subcellularLocation>
        <location evidence="1 9">Cell inner membrane</location>
        <topology evidence="1 9">Single-pass membrane protein</topology>
    </subcellularLocation>
</comment>
<evidence type="ECO:0000256" key="9">
    <source>
        <dbReference type="RuleBase" id="RU365093"/>
    </source>
</evidence>
<evidence type="ECO:0000256" key="5">
    <source>
        <dbReference type="ARBA" id="ARBA00022519"/>
    </source>
</evidence>
<dbReference type="PANTHER" id="PTHR30386:SF17">
    <property type="entry name" value="ALKALINE PROTEASE SECRETION PROTEIN APRE"/>
    <property type="match status" value="1"/>
</dbReference>
<organism evidence="13 14">
    <name type="scientific">Flavimaricola marinus</name>
    <dbReference type="NCBI Taxonomy" id="1819565"/>
    <lineage>
        <taxon>Bacteria</taxon>
        <taxon>Pseudomonadati</taxon>
        <taxon>Pseudomonadota</taxon>
        <taxon>Alphaproteobacteria</taxon>
        <taxon>Rhodobacterales</taxon>
        <taxon>Paracoccaceae</taxon>
        <taxon>Flavimaricola</taxon>
    </lineage>
</organism>
<dbReference type="EMBL" id="FXZK01000004">
    <property type="protein sequence ID" value="SMY08401.1"/>
    <property type="molecule type" value="Genomic_DNA"/>
</dbReference>
<dbReference type="Gene3D" id="2.40.30.170">
    <property type="match status" value="1"/>
</dbReference>
<evidence type="ECO:0000256" key="8">
    <source>
        <dbReference type="ARBA" id="ARBA00023136"/>
    </source>
</evidence>
<dbReference type="InterPro" id="IPR058781">
    <property type="entry name" value="HH_AprE-like"/>
</dbReference>
<evidence type="ECO:0000313" key="13">
    <source>
        <dbReference type="EMBL" id="SMY08401.1"/>
    </source>
</evidence>
<dbReference type="PANTHER" id="PTHR30386">
    <property type="entry name" value="MEMBRANE FUSION SUBUNIT OF EMRAB-TOLC MULTIDRUG EFFLUX PUMP"/>
    <property type="match status" value="1"/>
</dbReference>
<feature type="coiled-coil region" evidence="10">
    <location>
        <begin position="141"/>
        <end position="175"/>
    </location>
</feature>
<evidence type="ECO:0000313" key="14">
    <source>
        <dbReference type="Proteomes" id="UP000201613"/>
    </source>
</evidence>
<sequence length="432" mass="48170">MSAPKRWSVSRPMMMGALVLLLLVGGFGSWAVLAQITGAVIASGQIEVEQNRQVIQHPDGGVVAEILVQEGDVIEAGDVVIRLDAEALASELAVVEGQLFEVLARRARFEAERDSMPEIDFPELLRLTDNPVAPELMEGQTRLYEARIEAEEQEREQLRRRREQIGNQIDGIRAQEAALDEQLALLAEELESQQSLLDRGLAQVARVLALRREAASIAGQAGELAAAAAEAEGRITELDIELLRLVTVRREEAITRLRDLQFNEIELSERRRSLTTQLDRLEIRSPVSGVVYGMQVFAPRSVIQAAEPVMYVIPQDRPLIISSQVEPKDIDQVFVGQEVALRFSAFDQRRTPELFGHVTQVSADAFTDENTSQSYYRARIVLDEGEAARLPDEMVLIPGMPVEAFLTTQERSPMDYLLKPLADYFAKAFREG</sequence>